<dbReference type="OrthoDB" id="1657402at2759"/>
<comment type="similarity">
    <text evidence="3 10">Belongs to the glycosyl hydrolase 35 family.</text>
</comment>
<dbReference type="SUPFAM" id="SSF51011">
    <property type="entry name" value="Glycosyl hydrolase domain"/>
    <property type="match status" value="1"/>
</dbReference>
<dbReference type="Gene3D" id="3.20.20.80">
    <property type="entry name" value="Glycosidases"/>
    <property type="match status" value="2"/>
</dbReference>
<name>A0A5N6U4C9_ASPAV</name>
<dbReference type="SUPFAM" id="SSF117100">
    <property type="entry name" value="Beta-galactosidase LacA, domain 3"/>
    <property type="match status" value="1"/>
</dbReference>
<dbReference type="GO" id="GO:0030246">
    <property type="term" value="F:carbohydrate binding"/>
    <property type="evidence" value="ECO:0007669"/>
    <property type="project" value="UniProtKB-ARBA"/>
</dbReference>
<proteinExistence type="inferred from homology"/>
<evidence type="ECO:0000256" key="2">
    <source>
        <dbReference type="ARBA" id="ARBA00002691"/>
    </source>
</evidence>
<dbReference type="InterPro" id="IPR025300">
    <property type="entry name" value="BetaGal_jelly_roll_dom"/>
</dbReference>
<evidence type="ECO:0000313" key="12">
    <source>
        <dbReference type="EMBL" id="KAE8153091.1"/>
    </source>
</evidence>
<dbReference type="GO" id="GO:0005990">
    <property type="term" value="P:lactose catabolic process"/>
    <property type="evidence" value="ECO:0007669"/>
    <property type="project" value="UniProtKB-ARBA"/>
</dbReference>
<dbReference type="Pfam" id="PF01301">
    <property type="entry name" value="Glyco_hydro_35"/>
    <property type="match status" value="1"/>
</dbReference>
<dbReference type="InterPro" id="IPR001944">
    <property type="entry name" value="Glycoside_Hdrlase_35"/>
</dbReference>
<dbReference type="Pfam" id="PF13364">
    <property type="entry name" value="BetaGal_ABD2"/>
    <property type="match status" value="2"/>
</dbReference>
<gene>
    <name evidence="12" type="ORF">BDV25DRAFT_127436</name>
</gene>
<comment type="catalytic activity">
    <reaction evidence="1 9">
        <text>Hydrolysis of terminal non-reducing beta-D-galactose residues in beta-D-galactosides.</text>
        <dbReference type="EC" id="3.2.1.23"/>
    </reaction>
</comment>
<dbReference type="EC" id="3.2.1.23" evidence="4 9"/>
<dbReference type="FunFam" id="2.60.120.260:FF:000065">
    <property type="entry name" value="Beta-galactosidase A"/>
    <property type="match status" value="1"/>
</dbReference>
<evidence type="ECO:0000256" key="10">
    <source>
        <dbReference type="RuleBase" id="RU003679"/>
    </source>
</evidence>
<organism evidence="12 13">
    <name type="scientific">Aspergillus avenaceus</name>
    <dbReference type="NCBI Taxonomy" id="36643"/>
    <lineage>
        <taxon>Eukaryota</taxon>
        <taxon>Fungi</taxon>
        <taxon>Dikarya</taxon>
        <taxon>Ascomycota</taxon>
        <taxon>Pezizomycotina</taxon>
        <taxon>Eurotiomycetes</taxon>
        <taxon>Eurotiomycetidae</taxon>
        <taxon>Eurotiales</taxon>
        <taxon>Aspergillaceae</taxon>
        <taxon>Aspergillus</taxon>
        <taxon>Aspergillus subgen. Circumdati</taxon>
    </lineage>
</organism>
<dbReference type="GO" id="GO:0004565">
    <property type="term" value="F:beta-galactosidase activity"/>
    <property type="evidence" value="ECO:0007669"/>
    <property type="project" value="UniProtKB-EC"/>
</dbReference>
<evidence type="ECO:0000256" key="7">
    <source>
        <dbReference type="ARBA" id="ARBA00023180"/>
    </source>
</evidence>
<dbReference type="InterPro" id="IPR019801">
    <property type="entry name" value="Glyco_hydro_35_CS"/>
</dbReference>
<protein>
    <recommendedName>
        <fullName evidence="4 9">Beta-galactosidase</fullName>
        <ecNumber evidence="4 9">3.2.1.23</ecNumber>
    </recommendedName>
</protein>
<dbReference type="Gene3D" id="2.60.390.10">
    <property type="entry name" value="Beta-galactosidase, domain 3"/>
    <property type="match status" value="1"/>
</dbReference>
<dbReference type="InterPro" id="IPR036833">
    <property type="entry name" value="BetaGal_dom3_sf"/>
</dbReference>
<evidence type="ECO:0000256" key="1">
    <source>
        <dbReference type="ARBA" id="ARBA00001412"/>
    </source>
</evidence>
<accession>A0A5N6U4C9</accession>
<dbReference type="EMBL" id="ML742043">
    <property type="protein sequence ID" value="KAE8153091.1"/>
    <property type="molecule type" value="Genomic_DNA"/>
</dbReference>
<dbReference type="AlphaFoldDB" id="A0A5N6U4C9"/>
<evidence type="ECO:0000256" key="4">
    <source>
        <dbReference type="ARBA" id="ARBA00012756"/>
    </source>
</evidence>
<dbReference type="Gene3D" id="2.102.20.10">
    <property type="entry name" value="Beta-galactosidase, domain 2"/>
    <property type="match status" value="1"/>
</dbReference>
<dbReference type="PANTHER" id="PTHR23421">
    <property type="entry name" value="BETA-GALACTOSIDASE RELATED"/>
    <property type="match status" value="1"/>
</dbReference>
<keyword evidence="8 9" id="KW-0326">Glycosidase</keyword>
<dbReference type="Pfam" id="PF13363">
    <property type="entry name" value="BetaGal_dom3"/>
    <property type="match status" value="1"/>
</dbReference>
<dbReference type="Gene3D" id="2.60.120.260">
    <property type="entry name" value="Galactose-binding domain-like"/>
    <property type="match status" value="2"/>
</dbReference>
<keyword evidence="7" id="KW-0325">Glycoprotein</keyword>
<evidence type="ECO:0000313" key="13">
    <source>
        <dbReference type="Proteomes" id="UP000325780"/>
    </source>
</evidence>
<feature type="domain" description="Beta-galactosidase" evidence="11">
    <location>
        <begin position="335"/>
        <end position="512"/>
    </location>
</feature>
<evidence type="ECO:0000259" key="11">
    <source>
        <dbReference type="SMART" id="SM01029"/>
    </source>
</evidence>
<dbReference type="SUPFAM" id="SSF49785">
    <property type="entry name" value="Galactose-binding domain-like"/>
    <property type="match status" value="2"/>
</dbReference>
<dbReference type="SMART" id="SM01029">
    <property type="entry name" value="BetaGal_dom2"/>
    <property type="match status" value="1"/>
</dbReference>
<evidence type="ECO:0000256" key="6">
    <source>
        <dbReference type="ARBA" id="ARBA00022801"/>
    </source>
</evidence>
<evidence type="ECO:0000256" key="3">
    <source>
        <dbReference type="ARBA" id="ARBA00009809"/>
    </source>
</evidence>
<evidence type="ECO:0000256" key="5">
    <source>
        <dbReference type="ARBA" id="ARBA00022729"/>
    </source>
</evidence>
<comment type="function">
    <text evidence="2">Cleaves beta-linked terminal galactosyl residues from gangliosides, glycoproteins, and glycosaminoglycans.</text>
</comment>
<dbReference type="InterPro" id="IPR018954">
    <property type="entry name" value="Betagal_dom2"/>
</dbReference>
<dbReference type="FunFam" id="2.102.20.10:FF:000001">
    <property type="entry name" value="Beta-galactosidase A"/>
    <property type="match status" value="1"/>
</dbReference>
<dbReference type="PROSITE" id="PS01182">
    <property type="entry name" value="GLYCOSYL_HYDROL_F35"/>
    <property type="match status" value="1"/>
</dbReference>
<keyword evidence="13" id="KW-1185">Reference proteome</keyword>
<keyword evidence="6 9" id="KW-0378">Hydrolase</keyword>
<dbReference type="InterPro" id="IPR017853">
    <property type="entry name" value="GH"/>
</dbReference>
<reference evidence="12 13" key="1">
    <citation type="submission" date="2019-04" db="EMBL/GenBank/DDBJ databases">
        <title>Friends and foes A comparative genomics study of 23 Aspergillus species from section Flavi.</title>
        <authorList>
            <consortium name="DOE Joint Genome Institute"/>
            <person name="Kjaerbolling I."/>
            <person name="Vesth T."/>
            <person name="Frisvad J.C."/>
            <person name="Nybo J.L."/>
            <person name="Theobald S."/>
            <person name="Kildgaard S."/>
            <person name="Isbrandt T."/>
            <person name="Kuo A."/>
            <person name="Sato A."/>
            <person name="Lyhne E.K."/>
            <person name="Kogle M.E."/>
            <person name="Wiebenga A."/>
            <person name="Kun R.S."/>
            <person name="Lubbers R.J."/>
            <person name="Makela M.R."/>
            <person name="Barry K."/>
            <person name="Chovatia M."/>
            <person name="Clum A."/>
            <person name="Daum C."/>
            <person name="Haridas S."/>
            <person name="He G."/>
            <person name="LaButti K."/>
            <person name="Lipzen A."/>
            <person name="Mondo S."/>
            <person name="Riley R."/>
            <person name="Salamov A."/>
            <person name="Simmons B.A."/>
            <person name="Magnuson J.K."/>
            <person name="Henrissat B."/>
            <person name="Mortensen U.H."/>
            <person name="Larsen T.O."/>
            <person name="Devries R.P."/>
            <person name="Grigoriev I.V."/>
            <person name="Machida M."/>
            <person name="Baker S.E."/>
            <person name="Andersen M.R."/>
        </authorList>
    </citation>
    <scope>NUCLEOTIDE SEQUENCE [LARGE SCALE GENOMIC DNA]</scope>
    <source>
        <strain evidence="12 13">IBT 18842</strain>
    </source>
</reference>
<dbReference type="Pfam" id="PF10435">
    <property type="entry name" value="BetaGal_dom2"/>
    <property type="match status" value="1"/>
</dbReference>
<dbReference type="SUPFAM" id="SSF51445">
    <property type="entry name" value="(Trans)glycosidases"/>
    <property type="match status" value="1"/>
</dbReference>
<dbReference type="InterPro" id="IPR008979">
    <property type="entry name" value="Galactose-bd-like_sf"/>
</dbReference>
<dbReference type="InterPro" id="IPR037110">
    <property type="entry name" value="Betagal_dom2_sf"/>
</dbReference>
<dbReference type="PRINTS" id="PR00742">
    <property type="entry name" value="GLHYDRLASE35"/>
</dbReference>
<evidence type="ECO:0000256" key="8">
    <source>
        <dbReference type="ARBA" id="ARBA00023295"/>
    </source>
</evidence>
<dbReference type="Proteomes" id="UP000325780">
    <property type="component" value="Unassembled WGS sequence"/>
</dbReference>
<dbReference type="InterPro" id="IPR025972">
    <property type="entry name" value="BetaGal_dom3"/>
</dbReference>
<keyword evidence="5" id="KW-0732">Signal</keyword>
<sequence length="949" mass="104052">MSSMFKNFTRILLLTGEFHPFRLPSPGLWIDVFQKVRAIGYSAAASEAGIYLIARPGPYINSEVSGGGFPGWLGRLSGRLKTTDQDYLDAITPYISTIGNIIAKVQITNGGPVILFQPENEYTLCANATGYTQVNNMTITEIDTSCLQKEYMAYIEARYREAGITVPFLVNDASSVGNFAPGTGVGAVDIYSFDHYPLGWAPDPHGPSNWSSLLDPLRFYNFSLHEMQSPRSPFAISKFQGGVPDPWGGVGVETSAAYINSEFARVFYKLNYGFRIAIQSLYMLFGGTNWGNLGHPSGYTSYDVGAAIAKNRMVHREKYSELKLQANFLQVTPSYLISQPHNATFGVYTDSHDLVVTRLEGSPTDLYIVRHHDVTSMDSISYHLSVSSSIGNLTIPTLGGSLQLNGRDSKFHVVDYDVGGINLIYSTAEIFTWKKSHSRTVLVLNGGEGELHEFALPAELGNPSSIEDDGVELQSTESATVIQWQVASARRVVVFGDTLEVHLLWRNEAYNYWVLDLPASQPLGLHISPSRAEGSVVVRAGYLMRTAHITGNTLHLTGDINATTDIEVISVPTRVASLEFNGKGIATSMKAGRVVGQLTYEAPSIVLSTLADLEWRYIDSLPELGISYSDSEWTPCNHTRTNNPRNLSTPTSLYASDYGYHSGSLLYRGAFIADGSESSLWLLTEGGFAYGHSVWLNSTYLGSWDGIPADMFYNHTLSFPEKLEAGVQYVITILVDHMGLDLNFPANIQIMKDPRGILDYSIGRGKTVVSWKVTGNIGGEAYQDISRGPLNEGALYAERQGSHLPGAPNEDWKQLSPIDGLQEPGVGFFVTSFALNIPSGYDVPLSVFFTNTSLGDSDTPAKFRCQLFINGWEFGKYVNHIGPQTRYPVPEGILNYNGTNTVALSLWSHESKPVGLADLKLEADAVLQSGYTKPALVDGARYSKRANAY</sequence>
<dbReference type="InterPro" id="IPR031330">
    <property type="entry name" value="Gly_Hdrlase_35_cat"/>
</dbReference>
<evidence type="ECO:0000256" key="9">
    <source>
        <dbReference type="RuleBase" id="RU000675"/>
    </source>
</evidence>